<name>A0A139H8H4_9PEZI</name>
<dbReference type="SUPFAM" id="SSF53335">
    <property type="entry name" value="S-adenosyl-L-methionine-dependent methyltransferases"/>
    <property type="match status" value="1"/>
</dbReference>
<comment type="caution">
    <text evidence="3">The sequence shown here is derived from an EMBL/GenBank/DDBJ whole genome shotgun (WGS) entry which is preliminary data.</text>
</comment>
<keyword evidence="1" id="KW-0808">Transferase</keyword>
<evidence type="ECO:0000313" key="4">
    <source>
        <dbReference type="Proteomes" id="UP000070133"/>
    </source>
</evidence>
<dbReference type="Gene3D" id="3.40.50.150">
    <property type="entry name" value="Vaccinia Virus protein VP39"/>
    <property type="match status" value="1"/>
</dbReference>
<organism evidence="3 4">
    <name type="scientific">Pseudocercospora eumusae</name>
    <dbReference type="NCBI Taxonomy" id="321146"/>
    <lineage>
        <taxon>Eukaryota</taxon>
        <taxon>Fungi</taxon>
        <taxon>Dikarya</taxon>
        <taxon>Ascomycota</taxon>
        <taxon>Pezizomycotina</taxon>
        <taxon>Dothideomycetes</taxon>
        <taxon>Dothideomycetidae</taxon>
        <taxon>Mycosphaerellales</taxon>
        <taxon>Mycosphaerellaceae</taxon>
        <taxon>Pseudocercospora</taxon>
    </lineage>
</organism>
<dbReference type="AlphaFoldDB" id="A0A139H8H4"/>
<dbReference type="PANTHER" id="PTHR43861">
    <property type="entry name" value="TRANS-ACONITATE 2-METHYLTRANSFERASE-RELATED"/>
    <property type="match status" value="1"/>
</dbReference>
<dbReference type="InterPro" id="IPR029063">
    <property type="entry name" value="SAM-dependent_MTases_sf"/>
</dbReference>
<keyword evidence="4" id="KW-1185">Reference proteome</keyword>
<dbReference type="GO" id="GO:0016740">
    <property type="term" value="F:transferase activity"/>
    <property type="evidence" value="ECO:0007669"/>
    <property type="project" value="UniProtKB-KW"/>
</dbReference>
<evidence type="ECO:0000313" key="3">
    <source>
        <dbReference type="EMBL" id="KXS98731.1"/>
    </source>
</evidence>
<gene>
    <name evidence="3" type="ORF">AC578_10487</name>
</gene>
<reference evidence="3 4" key="1">
    <citation type="submission" date="2015-07" db="EMBL/GenBank/DDBJ databases">
        <title>Comparative genomics of the Sigatoka disease complex on banana suggests a link between parallel evolutionary changes in Pseudocercospora fijiensis and Pseudocercospora eumusae and increased virulence on the banana host.</title>
        <authorList>
            <person name="Chang T.-C."/>
            <person name="Salvucci A."/>
            <person name="Crous P.W."/>
            <person name="Stergiopoulos I."/>
        </authorList>
    </citation>
    <scope>NUCLEOTIDE SEQUENCE [LARGE SCALE GENOMIC DNA]</scope>
    <source>
        <strain evidence="3 4">CBS 114824</strain>
    </source>
</reference>
<accession>A0A139H8H4</accession>
<dbReference type="OrthoDB" id="5296287at2759"/>
<dbReference type="Pfam" id="PF13649">
    <property type="entry name" value="Methyltransf_25"/>
    <property type="match status" value="1"/>
</dbReference>
<evidence type="ECO:0000259" key="2">
    <source>
        <dbReference type="Pfam" id="PF13649"/>
    </source>
</evidence>
<proteinExistence type="predicted"/>
<dbReference type="STRING" id="321146.A0A139H8H4"/>
<protein>
    <recommendedName>
        <fullName evidence="2">Methyltransferase domain-containing protein</fullName>
    </recommendedName>
</protein>
<dbReference type="InterPro" id="IPR041698">
    <property type="entry name" value="Methyltransf_25"/>
</dbReference>
<dbReference type="CDD" id="cd02440">
    <property type="entry name" value="AdoMet_MTases"/>
    <property type="match status" value="1"/>
</dbReference>
<evidence type="ECO:0000256" key="1">
    <source>
        <dbReference type="ARBA" id="ARBA00022679"/>
    </source>
</evidence>
<dbReference type="EMBL" id="LFZN01000107">
    <property type="protein sequence ID" value="KXS98731.1"/>
    <property type="molecule type" value="Genomic_DNA"/>
</dbReference>
<dbReference type="Proteomes" id="UP000070133">
    <property type="component" value="Unassembled WGS sequence"/>
</dbReference>
<sequence>MAVHIKSEHAKRLVEQGYDQIAPAYLDFITTLPSPNTAWTDKLLARLAHPSTVDVLELGCGNGMPCTAHLASRVRQITATDISSAQMALAKQNLAAHENVTYLQRDMLELEFEERSFGAIMALYSLQHLTPSEQPLILSKIYSWLASGGVLLVNFDPEERPGTVMDDWLGVRMYHSSHGAQKSLEMTRAAGFEIIDSEVVSVVDGKKTVPFLWVLARSPSLPPD</sequence>
<feature type="domain" description="Methyltransferase" evidence="2">
    <location>
        <begin position="55"/>
        <end position="149"/>
    </location>
</feature>